<keyword evidence="10" id="KW-1185">Reference proteome</keyword>
<dbReference type="Proteomes" id="UP000641137">
    <property type="component" value="Unassembled WGS sequence"/>
</dbReference>
<name>A0A8J3DK52_9HYPH</name>
<keyword evidence="4" id="KW-0418">Kinase</keyword>
<keyword evidence="3" id="KW-0547">Nucleotide-binding</keyword>
<dbReference type="SUPFAM" id="SSF142764">
    <property type="entry name" value="YgbK-like"/>
    <property type="match status" value="1"/>
</dbReference>
<dbReference type="Pfam" id="PF07005">
    <property type="entry name" value="SBD_N"/>
    <property type="match status" value="1"/>
</dbReference>
<feature type="domain" description="Four-carbon acid sugar kinase nucleotide binding" evidence="8">
    <location>
        <begin position="257"/>
        <end position="408"/>
    </location>
</feature>
<evidence type="ECO:0000256" key="6">
    <source>
        <dbReference type="ARBA" id="ARBA00023277"/>
    </source>
</evidence>
<evidence type="ECO:0000259" key="8">
    <source>
        <dbReference type="Pfam" id="PF17042"/>
    </source>
</evidence>
<sequence length="425" mass="45955">MHARYGWYGDDFTGASDTLATLCRRGVKAFLYLGIPNKTKLDAVGQLEAIGIAGAARSMAPDAMREELYPIAAFLREYGVRIVHYKCCSTFDSAPDIGNLAVALDIFEKRFRDARTAIIGGQPSLGRYCAFGNLFARGGKSGEVFRIDRHPVMSSHPSTPMHEADIRLHLANQGYDNIALCDRVQIEAEEMPSFDTPVLFDGLAQSHIDFAGKCLRDAAQETPLVVLGASSVAEAWFFQRIVVPIKVTPLVEEGPVLAIAGSLSELTQRQKAAAKGYVHMDVTPEQIFSDDERGKLACKASRHLRWGESVFLSTAPADKGGLRSSEGLARATGELAARIIHEQPVRRLIVAGGDTSSHVVKALGFWGLGYAGAISDGVAIVKGRNENAARDGMLMMLKGGQMGSETLFQDFLETTEMTAASRTDA</sequence>
<keyword evidence="2" id="KW-0808">Transferase</keyword>
<dbReference type="InterPro" id="IPR042213">
    <property type="entry name" value="NBD_C_sf"/>
</dbReference>
<dbReference type="Pfam" id="PF17042">
    <property type="entry name" value="NBD_C"/>
    <property type="match status" value="1"/>
</dbReference>
<evidence type="ECO:0000256" key="1">
    <source>
        <dbReference type="ARBA" id="ARBA00005715"/>
    </source>
</evidence>
<comment type="caution">
    <text evidence="9">The sequence shown here is derived from an EMBL/GenBank/DDBJ whole genome shotgun (WGS) entry which is preliminary data.</text>
</comment>
<dbReference type="InterPro" id="IPR031475">
    <property type="entry name" value="NBD_C"/>
</dbReference>
<feature type="domain" description="Four-carbon acid sugar kinase N-terminal" evidence="7">
    <location>
        <begin position="6"/>
        <end position="235"/>
    </location>
</feature>
<dbReference type="Gene3D" id="3.40.980.20">
    <property type="entry name" value="Four-carbon acid sugar kinase, nucleotide binding domain"/>
    <property type="match status" value="1"/>
</dbReference>
<evidence type="ECO:0000256" key="2">
    <source>
        <dbReference type="ARBA" id="ARBA00022679"/>
    </source>
</evidence>
<reference evidence="9" key="1">
    <citation type="journal article" date="2014" name="Int. J. Syst. Evol. Microbiol.">
        <title>Complete genome sequence of Corynebacterium casei LMG S-19264T (=DSM 44701T), isolated from a smear-ripened cheese.</title>
        <authorList>
            <consortium name="US DOE Joint Genome Institute (JGI-PGF)"/>
            <person name="Walter F."/>
            <person name="Albersmeier A."/>
            <person name="Kalinowski J."/>
            <person name="Ruckert C."/>
        </authorList>
    </citation>
    <scope>NUCLEOTIDE SEQUENCE</scope>
    <source>
        <strain evidence="9">KCTC 42097</strain>
    </source>
</reference>
<proteinExistence type="inferred from homology"/>
<dbReference type="InterPro" id="IPR037051">
    <property type="entry name" value="4-carb_acid_sugar_kinase_N_sf"/>
</dbReference>
<dbReference type="RefSeq" id="WP_189490788.1">
    <property type="nucleotide sequence ID" value="NZ_BMZO01000008.1"/>
</dbReference>
<organism evidence="9 10">
    <name type="scientific">Limoniibacter endophyticus</name>
    <dbReference type="NCBI Taxonomy" id="1565040"/>
    <lineage>
        <taxon>Bacteria</taxon>
        <taxon>Pseudomonadati</taxon>
        <taxon>Pseudomonadota</taxon>
        <taxon>Alphaproteobacteria</taxon>
        <taxon>Hyphomicrobiales</taxon>
        <taxon>Bartonellaceae</taxon>
        <taxon>Limoniibacter</taxon>
    </lineage>
</organism>
<keyword evidence="5" id="KW-0067">ATP-binding</keyword>
<keyword evidence="6" id="KW-0119">Carbohydrate metabolism</keyword>
<evidence type="ECO:0000313" key="9">
    <source>
        <dbReference type="EMBL" id="GHC75602.1"/>
    </source>
</evidence>
<dbReference type="EMBL" id="BMZO01000008">
    <property type="protein sequence ID" value="GHC75602.1"/>
    <property type="molecule type" value="Genomic_DNA"/>
</dbReference>
<dbReference type="GO" id="GO:0005524">
    <property type="term" value="F:ATP binding"/>
    <property type="evidence" value="ECO:0007669"/>
    <property type="project" value="UniProtKB-KW"/>
</dbReference>
<dbReference type="InterPro" id="IPR010737">
    <property type="entry name" value="4-carb_acid_sugar_kinase_N"/>
</dbReference>
<dbReference type="Gene3D" id="3.40.50.10840">
    <property type="entry name" value="Putative sugar-binding, N-terminal domain"/>
    <property type="match status" value="1"/>
</dbReference>
<evidence type="ECO:0000256" key="3">
    <source>
        <dbReference type="ARBA" id="ARBA00022741"/>
    </source>
</evidence>
<evidence type="ECO:0000256" key="5">
    <source>
        <dbReference type="ARBA" id="ARBA00022840"/>
    </source>
</evidence>
<dbReference type="AlphaFoldDB" id="A0A8J3DK52"/>
<accession>A0A8J3DK52</accession>
<reference evidence="9" key="2">
    <citation type="submission" date="2020-09" db="EMBL/GenBank/DDBJ databases">
        <authorList>
            <person name="Sun Q."/>
            <person name="Kim S."/>
        </authorList>
    </citation>
    <scope>NUCLEOTIDE SEQUENCE</scope>
    <source>
        <strain evidence="9">KCTC 42097</strain>
    </source>
</reference>
<dbReference type="GO" id="GO:0016301">
    <property type="term" value="F:kinase activity"/>
    <property type="evidence" value="ECO:0007669"/>
    <property type="project" value="UniProtKB-KW"/>
</dbReference>
<gene>
    <name evidence="9" type="ORF">GCM10010136_25710</name>
</gene>
<evidence type="ECO:0000256" key="4">
    <source>
        <dbReference type="ARBA" id="ARBA00022777"/>
    </source>
</evidence>
<evidence type="ECO:0000259" key="7">
    <source>
        <dbReference type="Pfam" id="PF07005"/>
    </source>
</evidence>
<protein>
    <submittedName>
        <fullName evidence="9">Hrp-dependent type III effector protein</fullName>
    </submittedName>
</protein>
<evidence type="ECO:0000313" key="10">
    <source>
        <dbReference type="Proteomes" id="UP000641137"/>
    </source>
</evidence>
<comment type="similarity">
    <text evidence="1">Belongs to the four-carbon acid sugar kinase family.</text>
</comment>